<proteinExistence type="predicted"/>
<sequence length="60" mass="7291">MKHDVDVWSCRNLELKVLGILAKALQTTLKLNVRPLWWQLYWQRLKDGNQSSLKQIQWLW</sequence>
<dbReference type="AlphaFoldDB" id="A0A7J6VQF1"/>
<comment type="caution">
    <text evidence="1">The sequence shown here is derived from an EMBL/GenBank/DDBJ whole genome shotgun (WGS) entry which is preliminary data.</text>
</comment>
<protein>
    <submittedName>
        <fullName evidence="1">Uncharacterized protein</fullName>
    </submittedName>
</protein>
<dbReference type="Proteomes" id="UP000554482">
    <property type="component" value="Unassembled WGS sequence"/>
</dbReference>
<name>A0A7J6VQF1_THATH</name>
<keyword evidence="2" id="KW-1185">Reference proteome</keyword>
<accession>A0A7J6VQF1</accession>
<dbReference type="EMBL" id="JABWDY010029335">
    <property type="protein sequence ID" value="KAF5186410.1"/>
    <property type="molecule type" value="Genomic_DNA"/>
</dbReference>
<organism evidence="1 2">
    <name type="scientific">Thalictrum thalictroides</name>
    <name type="common">Rue-anemone</name>
    <name type="synonym">Anemone thalictroides</name>
    <dbReference type="NCBI Taxonomy" id="46969"/>
    <lineage>
        <taxon>Eukaryota</taxon>
        <taxon>Viridiplantae</taxon>
        <taxon>Streptophyta</taxon>
        <taxon>Embryophyta</taxon>
        <taxon>Tracheophyta</taxon>
        <taxon>Spermatophyta</taxon>
        <taxon>Magnoliopsida</taxon>
        <taxon>Ranunculales</taxon>
        <taxon>Ranunculaceae</taxon>
        <taxon>Thalictroideae</taxon>
        <taxon>Thalictrum</taxon>
    </lineage>
</organism>
<evidence type="ECO:0000313" key="2">
    <source>
        <dbReference type="Proteomes" id="UP000554482"/>
    </source>
</evidence>
<reference evidence="1 2" key="1">
    <citation type="submission" date="2020-06" db="EMBL/GenBank/DDBJ databases">
        <title>Transcriptomic and genomic resources for Thalictrum thalictroides and T. hernandezii: Facilitating candidate gene discovery in an emerging model plant lineage.</title>
        <authorList>
            <person name="Arias T."/>
            <person name="Riano-Pachon D.M."/>
            <person name="Di Stilio V.S."/>
        </authorList>
    </citation>
    <scope>NUCLEOTIDE SEQUENCE [LARGE SCALE GENOMIC DNA]</scope>
    <source>
        <strain evidence="2">cv. WT478/WT964</strain>
        <tissue evidence="1">Leaves</tissue>
    </source>
</reference>
<evidence type="ECO:0000313" key="1">
    <source>
        <dbReference type="EMBL" id="KAF5186410.1"/>
    </source>
</evidence>
<gene>
    <name evidence="1" type="ORF">FRX31_024002</name>
</gene>